<evidence type="ECO:0000313" key="1">
    <source>
        <dbReference type="EMBL" id="SVC30303.1"/>
    </source>
</evidence>
<dbReference type="EMBL" id="UINC01084034">
    <property type="protein sequence ID" value="SVC30303.1"/>
    <property type="molecule type" value="Genomic_DNA"/>
</dbReference>
<protein>
    <submittedName>
        <fullName evidence="1">Uncharacterized protein</fullName>
    </submittedName>
</protein>
<proteinExistence type="predicted"/>
<sequence>MLTYAFVVTINSNDNDPSSNDGIRTLTEIVHSHNIPVTWAVSPRDARPIADNLTNWHQDYGDDVVLMLPNFGKVDLRNPEQVVTLREKMPGQIAKQHEQLQNVLNWVDSKIVGADRKNHILISTLVELGFDGLWGYGSNEGDYGAPFSLFYPSIEHHNFGGVPTSQIVAIPFSSTGTTDFCDLLLNNTIHEPLDLYKSNLGWNSWLGFVQQVNASKFSRLSAECIDLLDVYLCGLIESDVQIQTLSGMVADYRSKFSQTAETYLVNDSQFLYYNHQCQLTFNIDRIEPVRMHNYVSPPMSSVDGSEFNLPLTENLRAHRSRNQVTFQFEIESAKKMPYGFAVWGNHVGLELYQSNAESVIWVG</sequence>
<organism evidence="1">
    <name type="scientific">marine metagenome</name>
    <dbReference type="NCBI Taxonomy" id="408172"/>
    <lineage>
        <taxon>unclassified sequences</taxon>
        <taxon>metagenomes</taxon>
        <taxon>ecological metagenomes</taxon>
    </lineage>
</organism>
<reference evidence="1" key="1">
    <citation type="submission" date="2018-05" db="EMBL/GenBank/DDBJ databases">
        <authorList>
            <person name="Lanie J.A."/>
            <person name="Ng W.-L."/>
            <person name="Kazmierczak K.M."/>
            <person name="Andrzejewski T.M."/>
            <person name="Davidsen T.M."/>
            <person name="Wayne K.J."/>
            <person name="Tettelin H."/>
            <person name="Glass J.I."/>
            <person name="Rusch D."/>
            <person name="Podicherti R."/>
            <person name="Tsui H.-C.T."/>
            <person name="Winkler M.E."/>
        </authorList>
    </citation>
    <scope>NUCLEOTIDE SEQUENCE</scope>
</reference>
<accession>A0A382L3A5</accession>
<name>A0A382L3A5_9ZZZZ</name>
<dbReference type="AlphaFoldDB" id="A0A382L3A5"/>
<gene>
    <name evidence="1" type="ORF">METZ01_LOCUS283157</name>
</gene>
<feature type="non-terminal residue" evidence="1">
    <location>
        <position position="363"/>
    </location>
</feature>